<sequence length="165" mass="18470">MRVNMVFIHMDADDRLIAPKVFFTEPLRDLQRLLCPDFSRREGLDDVVTLYAIRLAGVGLGLFHGEIGVSLRHVVIGRIDSIVRLIPVEHIVYQHIRPGAAGENFSNRHYLCPDMGYPDATLSMSAYTFWSRNSACAAALSGSVIPALQARAIWLMFVPMRLIST</sequence>
<proteinExistence type="predicted"/>
<protein>
    <submittedName>
        <fullName evidence="1">Uncharacterized protein</fullName>
    </submittedName>
</protein>
<dbReference type="AlphaFoldDB" id="A0A645G9Y9"/>
<evidence type="ECO:0000313" key="1">
    <source>
        <dbReference type="EMBL" id="MPN22946.1"/>
    </source>
</evidence>
<dbReference type="EMBL" id="VSSQ01071303">
    <property type="protein sequence ID" value="MPN22946.1"/>
    <property type="molecule type" value="Genomic_DNA"/>
</dbReference>
<name>A0A645G9Y9_9ZZZZ</name>
<gene>
    <name evidence="1" type="ORF">SDC9_170331</name>
</gene>
<organism evidence="1">
    <name type="scientific">bioreactor metagenome</name>
    <dbReference type="NCBI Taxonomy" id="1076179"/>
    <lineage>
        <taxon>unclassified sequences</taxon>
        <taxon>metagenomes</taxon>
        <taxon>ecological metagenomes</taxon>
    </lineage>
</organism>
<reference evidence="1" key="1">
    <citation type="submission" date="2019-08" db="EMBL/GenBank/DDBJ databases">
        <authorList>
            <person name="Kucharzyk K."/>
            <person name="Murdoch R.W."/>
            <person name="Higgins S."/>
            <person name="Loffler F."/>
        </authorList>
    </citation>
    <scope>NUCLEOTIDE SEQUENCE</scope>
</reference>
<comment type="caution">
    <text evidence="1">The sequence shown here is derived from an EMBL/GenBank/DDBJ whole genome shotgun (WGS) entry which is preliminary data.</text>
</comment>
<accession>A0A645G9Y9</accession>